<dbReference type="PANTHER" id="PTHR14143">
    <property type="entry name" value="INTERFERON-INDUCIBLE GTPASE FAMILY MEMBER"/>
    <property type="match status" value="1"/>
</dbReference>
<dbReference type="SUPFAM" id="SSF52540">
    <property type="entry name" value="P-loop containing nucleoside triphosphate hydrolases"/>
    <property type="match status" value="1"/>
</dbReference>
<dbReference type="Proteomes" id="UP000637002">
    <property type="component" value="Unassembled WGS sequence"/>
</dbReference>
<sequence>MVDSTLIGQVSLAEAAQFARRRLEERERERLTIALVGRGGAGKSSLINKLVGRKVCEVGVSTDKTQAAHRHEWGQVIFIDLPGYGTREFTLDRVMTEFGVESFDMFLWCASGKFLEEDLSIHETIAKTGKPIIFVRTHCDTLYDEEKSDEELEAEITEDLQRLLKRRVDLLFVSANSRYPKFRERLAKLTEAIVHHAREAGKAKAEIVYRDFQAFTDSFLKKKREAVEEMVTMHSLIAAANGINPVPGMNVAVDIANVTAMLNRVSTAYDIDQIAKMKVLGDPPTWLLGARGLVHTLASGGVVALLKAAGGPALIQQVGRYVPVFGMAVSAGLGFLIVRRAGLNFIEDCHRTAEQYLNASGGSSS</sequence>
<dbReference type="Gene3D" id="3.40.50.300">
    <property type="entry name" value="P-loop containing nucleotide triphosphate hydrolases"/>
    <property type="match status" value="1"/>
</dbReference>
<organism evidence="2 3">
    <name type="scientific">Chelatococcus reniformis</name>
    <dbReference type="NCBI Taxonomy" id="1494448"/>
    <lineage>
        <taxon>Bacteria</taxon>
        <taxon>Pseudomonadati</taxon>
        <taxon>Pseudomonadota</taxon>
        <taxon>Alphaproteobacteria</taxon>
        <taxon>Hyphomicrobiales</taxon>
        <taxon>Chelatococcaceae</taxon>
        <taxon>Chelatococcus</taxon>
    </lineage>
</organism>
<accession>A0A916X902</accession>
<evidence type="ECO:0000313" key="2">
    <source>
        <dbReference type="EMBL" id="GGC53345.1"/>
    </source>
</evidence>
<evidence type="ECO:0000313" key="3">
    <source>
        <dbReference type="Proteomes" id="UP000637002"/>
    </source>
</evidence>
<comment type="caution">
    <text evidence="2">The sequence shown here is derived from an EMBL/GenBank/DDBJ whole genome shotgun (WGS) entry which is preliminary data.</text>
</comment>
<dbReference type="InterPro" id="IPR030385">
    <property type="entry name" value="G_IRG_dom"/>
</dbReference>
<dbReference type="GO" id="GO:0005525">
    <property type="term" value="F:GTP binding"/>
    <property type="evidence" value="ECO:0007669"/>
    <property type="project" value="InterPro"/>
</dbReference>
<dbReference type="PROSITE" id="PS51716">
    <property type="entry name" value="G_IRG"/>
    <property type="match status" value="1"/>
</dbReference>
<dbReference type="GO" id="GO:0016020">
    <property type="term" value="C:membrane"/>
    <property type="evidence" value="ECO:0007669"/>
    <property type="project" value="InterPro"/>
</dbReference>
<name>A0A916X902_9HYPH</name>
<reference evidence="2" key="2">
    <citation type="submission" date="2020-09" db="EMBL/GenBank/DDBJ databases">
        <authorList>
            <person name="Sun Q."/>
            <person name="Zhou Y."/>
        </authorList>
    </citation>
    <scope>NUCLEOTIDE SEQUENCE</scope>
    <source>
        <strain evidence="2">CGMCC 1.12919</strain>
    </source>
</reference>
<reference evidence="2" key="1">
    <citation type="journal article" date="2014" name="Int. J. Syst. Evol. Microbiol.">
        <title>Complete genome sequence of Corynebacterium casei LMG S-19264T (=DSM 44701T), isolated from a smear-ripened cheese.</title>
        <authorList>
            <consortium name="US DOE Joint Genome Institute (JGI-PGF)"/>
            <person name="Walter F."/>
            <person name="Albersmeier A."/>
            <person name="Kalinowski J."/>
            <person name="Ruckert C."/>
        </authorList>
    </citation>
    <scope>NUCLEOTIDE SEQUENCE</scope>
    <source>
        <strain evidence="2">CGMCC 1.12919</strain>
    </source>
</reference>
<proteinExistence type="predicted"/>
<gene>
    <name evidence="2" type="ORF">GCM10010994_10470</name>
</gene>
<dbReference type="InterPro" id="IPR027417">
    <property type="entry name" value="P-loop_NTPase"/>
</dbReference>
<evidence type="ECO:0000259" key="1">
    <source>
        <dbReference type="PROSITE" id="PS51716"/>
    </source>
</evidence>
<dbReference type="CDD" id="cd00882">
    <property type="entry name" value="Ras_like_GTPase"/>
    <property type="match status" value="1"/>
</dbReference>
<dbReference type="Pfam" id="PF05049">
    <property type="entry name" value="IIGP"/>
    <property type="match status" value="1"/>
</dbReference>
<dbReference type="AlphaFoldDB" id="A0A916X902"/>
<dbReference type="EMBL" id="BMGG01000002">
    <property type="protein sequence ID" value="GGC53345.1"/>
    <property type="molecule type" value="Genomic_DNA"/>
</dbReference>
<feature type="domain" description="IRG-type G" evidence="1">
    <location>
        <begin position="29"/>
        <end position="196"/>
    </location>
</feature>
<dbReference type="RefSeq" id="WP_188608096.1">
    <property type="nucleotide sequence ID" value="NZ_BMGG01000002.1"/>
</dbReference>
<dbReference type="InterPro" id="IPR007743">
    <property type="entry name" value="Immunity-related_GTPase-like"/>
</dbReference>
<protein>
    <recommendedName>
        <fullName evidence="1">IRG-type G domain-containing protein</fullName>
    </recommendedName>
</protein>
<keyword evidence="3" id="KW-1185">Reference proteome</keyword>
<dbReference type="PANTHER" id="PTHR14143:SF1">
    <property type="entry name" value="IRG-TYPE G DOMAIN-CONTAINING PROTEIN"/>
    <property type="match status" value="1"/>
</dbReference>